<sequence length="2603" mass="286588">MATEEEAREAADGKEVQVEAVDLEPVYVQTNLDGKLSSMEIKDGGEIIDSTEGKLKIPEDHILVEAPSEIKLPTEHNLNGTSSSLNGHMDEEDKISNEQLHEDIRKDEKQLEAPLDGESTDQSNKINGEVNDSLNHGETTTEDSSLLEHEKEEEPKGEDQQAEDLMQEDTLKTDSDVGQLDQILDPAKATEGRQPSSLANIPDVEVVAEAPAGVQTPVDPSLDDSYAIPDTIDGNTETDEPAKENSDIHLDHRESFPEDTSIAEHVEEVVKIKGEDQQSTQADAMDADVVPEEMPKSEHADESTIEAQEVLNQEPSEETNGPEQDSVETNSTETAETQCVKTAPSSQDDKVEDDVTEAGSTSASQEVDNAGSREEITENIAENIAEVSNVAIVDEENEEKNLLRHEDVAEKHVRGIEPEDTKNIEHVETEEDSDQRHVSLLDDSAHEDNTPACEKQLMESASEKNEIEATRIEAVPEESNVSISEEPSPEHYATENETACDTTEVNITESLEEIEGDKGPKTREISNESNMDSAGKSTQENNVSESEPTSDIQLEQELESEEMKDTELVQVNESSHEINTTAFHKQTQENNPTASELRVMESAGGVSNIEATEVPATPHQFNDDQSEEKATEETTTSTEPHTPEPESVENMNDIVATKPQSISQQSISPFEESVPEEMAKEDNVIIEQDDGHQQPQDLELAEEIVSSSIVSNSEEPTLEDNATVTEPTPETQADNLQSAGVIEDAEYVKSHGALAAETALEENVETEAVVDTSTVQEPELEEVKKTEPVGTEDSITPSDQPEERLDRETVDTEATPQESLVENTIEVTEKDASTAISPHSDIQAVHEQESVEDEHTDTTEKPRETQQIVGSASDELTPTEDNITIAEPACDMPLQNVTAHEIKNSEDAQTDQFCNLDSGPTPQETAQESKLSRIEPTSDVQEMRDLGSTEESRVIEAAETEDHQEYRVSTIEEPAVDKPNVDDQQVHQDRPAEIRDNEEMEAEEVSEQSSIESPENAPEERSELGNYPDCCVQPAQQVEYMSDQKVVTLEDTTTEDSVADEINPSVGEKEYGLESVEEIKDISVNEDKGDFHTGQPDTLDKLASEGNIATTEATSDIQQLNDFEPKEMNSIEGSNEGDISCSQTKTATSVDPSPTDNETASGEHPVEPHEENLGNETDNATMAHGMKDEIQTSVELKDDTFDLGETVPTTKKSNNTTDDDAIQSSGEDKLESSNSNDQIKEEQKTGAEQNSSQMSSEHHGENITHVQDKDINGELITEIGTAEASQAVIGDDTQASQDVTENDDTIKSDEQTSDKRQSDGVEHQLQTCESSVEDEAVQKVSLDEQHKKDEEVESKKEQLQADEQKHEDTRDDVTIKPLLESKNKENGTTMTEETDRFEAEQTEAVVNDIAKNEQALPTSEESTPSITVTTDDYVGTDKGAEEENRPNSANTSDPDAKMNNQEEPENTETGNIGATNSTNEQDENEVGNESKALNNLMKLESGLASSVQEISHIPPPNDHILENDPIAVAHNVESGEHGVDKECINKINDDVLANQESEKAIVAEVQETQNEDKAVHQAESQIKAEEEETSQLHSNEPYIVDNKMDDTTQIADLIQCNATIQPREIEETGETKGLNSISKPVVETSEQNNVEKDLSIHHKVEDGKLESTEDNAVELEATQQKVDASNADTSNDDQLPIINFLAKRETESADDALQLETEGNASHKVDETFSYGKADASNTSDPETVTSNKEIHDKATEAERGMSDESFKTFDDTRRNLDVSSVVTESNEESTNEKIEEHKLDLPAHPTQDENTHEQDMSLSEKPLPTEPEEQEDKQIPKEQDEEDMHEPNFGDDQKEVEQELPVSHFLMNLILGKENTDSNGHSEPEAETKQEETRDDNSSFIIPKQEESLASLPVESNVEYKFPVEQEKKDAKCSEETHEVAEEQIHDLKLGTETSLETDAEFSKSSHNLEVPPYQDNMKDEISNELSEEAAEVVAKMEAKDSEISNIEQNGGKFDTICQENTKATTQFENGSLKNNEDDLTNTKDSEENTLGEGQTGLLPECDDRSADVVFEQTLPLTESGTNAKSSPTEVGSVQNPVSEIHDKTIEATSTPDIPVESEEDKAEQQPAITATGEVAAECVEVSNDSPQKNIVPEATSDGHEPPMAEQVSDTEIALVHEKQISEGSRSTFMDEKEGSNVSVQGLDNTQPAVEIQADGSNMQISQDKQEAADNQTEMEPGRLEESNVQEIQENGTEQKFPKECDDEGQKLLVKEEAPIKEADVHETAESHAETAVETQADGSNMHISQDKQEAADNQTEVEPGSVEESNIRELQENGTGQKYPKECDDEGQKLLVKEEAPIKEADVHETAVETQADGSNMHISQDKQEAADNQTEVEPGSVEESNIRELQENGTGQKYPKECDDEGQELLVKEEALIKEEDVHETDESHAETVKAKSNEEQELSGSKIQERDINVFSPKEAPEAAESFMVIGKPEFRTDEKQSPMAAESFVDTAKPEFSTDEEKSPKADDVDMSEQKTYEGKTKDEDETKNFTDEAMETEARGAGQKATHKKQNLLSGIKHQLAKVKKVITGKPGHKKPESPKS</sequence>
<evidence type="ECO:0000256" key="2">
    <source>
        <dbReference type="SAM" id="MobiDB-lite"/>
    </source>
</evidence>
<feature type="coiled-coil region" evidence="1">
    <location>
        <begin position="1568"/>
        <end position="1595"/>
    </location>
</feature>
<feature type="region of interest" description="Disordered" evidence="2">
    <location>
        <begin position="2495"/>
        <end position="2579"/>
    </location>
</feature>
<proteinExistence type="predicted"/>
<feature type="compositionally biased region" description="Basic and acidic residues" evidence="2">
    <location>
        <begin position="801"/>
        <end position="810"/>
    </location>
</feature>
<feature type="compositionally biased region" description="Polar residues" evidence="2">
    <location>
        <begin position="1415"/>
        <end position="1430"/>
    </location>
</feature>
<feature type="compositionally biased region" description="Polar residues" evidence="2">
    <location>
        <begin position="2197"/>
        <end position="2209"/>
    </location>
</feature>
<feature type="compositionally biased region" description="Basic and acidic residues" evidence="2">
    <location>
        <begin position="2520"/>
        <end position="2552"/>
    </location>
</feature>
<feature type="compositionally biased region" description="Basic and acidic residues" evidence="2">
    <location>
        <begin position="240"/>
        <end position="276"/>
    </location>
</feature>
<feature type="region of interest" description="Disordered" evidence="2">
    <location>
        <begin position="1105"/>
        <end position="1396"/>
    </location>
</feature>
<feature type="compositionally biased region" description="Polar residues" evidence="2">
    <location>
        <begin position="1107"/>
        <end position="1121"/>
    </location>
</feature>
<feature type="compositionally biased region" description="Polar residues" evidence="2">
    <location>
        <begin position="1140"/>
        <end position="1160"/>
    </location>
</feature>
<feature type="compositionally biased region" description="Basic and acidic residues" evidence="2">
    <location>
        <begin position="2257"/>
        <end position="2292"/>
    </location>
</feature>
<feature type="compositionally biased region" description="Basic and acidic residues" evidence="2">
    <location>
        <begin position="1927"/>
        <end position="1951"/>
    </location>
</feature>
<feature type="compositionally biased region" description="Polar residues" evidence="2">
    <location>
        <begin position="720"/>
        <end position="735"/>
    </location>
</feature>
<dbReference type="Gramene" id="TVU33523">
    <property type="protein sequence ID" value="TVU33523"/>
    <property type="gene ID" value="EJB05_25346"/>
</dbReference>
<reference evidence="3 4" key="1">
    <citation type="journal article" date="2019" name="Sci. Rep.">
        <title>A high-quality genome of Eragrostis curvula grass provides insights into Poaceae evolution and supports new strategies to enhance forage quality.</title>
        <authorList>
            <person name="Carballo J."/>
            <person name="Santos B.A.C.M."/>
            <person name="Zappacosta D."/>
            <person name="Garbus I."/>
            <person name="Selva J.P."/>
            <person name="Gallo C.A."/>
            <person name="Diaz A."/>
            <person name="Albertini E."/>
            <person name="Caccamo M."/>
            <person name="Echenique V."/>
        </authorList>
    </citation>
    <scope>NUCLEOTIDE SEQUENCE [LARGE SCALE GENOMIC DNA]</scope>
    <source>
        <strain evidence="4">cv. Victoria</strain>
        <tissue evidence="3">Leaf</tissue>
    </source>
</reference>
<feature type="region of interest" description="Disordered" evidence="2">
    <location>
        <begin position="1408"/>
        <end position="1493"/>
    </location>
</feature>
<feature type="compositionally biased region" description="Basic and acidic residues" evidence="2">
    <location>
        <begin position="2437"/>
        <end position="2458"/>
    </location>
</feature>
<feature type="compositionally biased region" description="Polar residues" evidence="2">
    <location>
        <begin position="2216"/>
        <end position="2235"/>
    </location>
</feature>
<name>A0A5J9VBR7_9POAL</name>
<feature type="compositionally biased region" description="Basic and acidic residues" evidence="2">
    <location>
        <begin position="1341"/>
        <end position="1385"/>
    </location>
</feature>
<feature type="compositionally biased region" description="Basic and acidic residues" evidence="2">
    <location>
        <begin position="1185"/>
        <end position="1200"/>
    </location>
</feature>
<evidence type="ECO:0000256" key="1">
    <source>
        <dbReference type="SAM" id="Coils"/>
    </source>
</evidence>
<feature type="compositionally biased region" description="Basic and acidic residues" evidence="2">
    <location>
        <begin position="1256"/>
        <end position="1272"/>
    </location>
</feature>
<feature type="compositionally biased region" description="Polar residues" evidence="2">
    <location>
        <begin position="910"/>
        <end position="929"/>
    </location>
</feature>
<feature type="compositionally biased region" description="Basic and acidic residues" evidence="2">
    <location>
        <begin position="1846"/>
        <end position="1858"/>
    </location>
</feature>
<feature type="compositionally biased region" description="Basic and acidic residues" evidence="2">
    <location>
        <begin position="2036"/>
        <end position="2048"/>
    </location>
</feature>
<feature type="compositionally biased region" description="Polar residues" evidence="2">
    <location>
        <begin position="2076"/>
        <end position="2099"/>
    </location>
</feature>
<feature type="compositionally biased region" description="Polar residues" evidence="2">
    <location>
        <begin position="569"/>
        <end position="594"/>
    </location>
</feature>
<evidence type="ECO:0000313" key="4">
    <source>
        <dbReference type="Proteomes" id="UP000324897"/>
    </source>
</evidence>
<feature type="region of interest" description="Disordered" evidence="2">
    <location>
        <begin position="2584"/>
        <end position="2603"/>
    </location>
</feature>
<feature type="compositionally biased region" description="Polar residues" evidence="2">
    <location>
        <begin position="358"/>
        <end position="367"/>
    </location>
</feature>
<feature type="compositionally biased region" description="Polar residues" evidence="2">
    <location>
        <begin position="865"/>
        <end position="882"/>
    </location>
</feature>
<comment type="caution">
    <text evidence="3">The sequence shown here is derived from an EMBL/GenBank/DDBJ whole genome shotgun (WGS) entry which is preliminary data.</text>
</comment>
<feature type="compositionally biased region" description="Polar residues" evidence="2">
    <location>
        <begin position="495"/>
        <end position="509"/>
    </location>
</feature>
<feature type="compositionally biased region" description="Polar residues" evidence="2">
    <location>
        <begin position="812"/>
        <end position="826"/>
    </location>
</feature>
<feature type="region of interest" description="Disordered" evidence="2">
    <location>
        <begin position="2437"/>
        <end position="2481"/>
    </location>
</feature>
<feature type="region of interest" description="Disordered" evidence="2">
    <location>
        <begin position="1927"/>
        <end position="1952"/>
    </location>
</feature>
<feature type="compositionally biased region" description="Polar residues" evidence="2">
    <location>
        <begin position="76"/>
        <end position="86"/>
    </location>
</feature>
<feature type="compositionally biased region" description="Polar residues" evidence="2">
    <location>
        <begin position="2294"/>
        <end position="2305"/>
    </location>
</feature>
<feature type="compositionally biased region" description="Basic and acidic residues" evidence="2">
    <location>
        <begin position="1875"/>
        <end position="1898"/>
    </location>
</feature>
<feature type="compositionally biased region" description="Polar residues" evidence="2">
    <location>
        <begin position="120"/>
        <end position="138"/>
    </location>
</feature>
<gene>
    <name evidence="3" type="ORF">EJB05_25346</name>
</gene>
<feature type="compositionally biased region" description="Basic and acidic residues" evidence="2">
    <location>
        <begin position="1749"/>
        <end position="1777"/>
    </location>
</feature>
<feature type="compositionally biased region" description="Basic and acidic residues" evidence="2">
    <location>
        <begin position="975"/>
        <end position="997"/>
    </location>
</feature>
<feature type="compositionally biased region" description="Basic and acidic residues" evidence="2">
    <location>
        <begin position="146"/>
        <end position="159"/>
    </location>
</feature>
<feature type="region of interest" description="Disordered" evidence="2">
    <location>
        <begin position="66"/>
        <end position="378"/>
    </location>
</feature>
<feature type="compositionally biased region" description="Basic and acidic residues" evidence="2">
    <location>
        <begin position="2341"/>
        <end position="2369"/>
    </location>
</feature>
<feature type="region of interest" description="Disordered" evidence="2">
    <location>
        <begin position="2027"/>
        <end position="2169"/>
    </location>
</feature>
<feature type="compositionally biased region" description="Polar residues" evidence="2">
    <location>
        <begin position="2370"/>
        <end position="2381"/>
    </location>
</feature>
<organism evidence="3 4">
    <name type="scientific">Eragrostis curvula</name>
    <name type="common">weeping love grass</name>
    <dbReference type="NCBI Taxonomy" id="38414"/>
    <lineage>
        <taxon>Eukaryota</taxon>
        <taxon>Viridiplantae</taxon>
        <taxon>Streptophyta</taxon>
        <taxon>Embryophyta</taxon>
        <taxon>Tracheophyta</taxon>
        <taxon>Spermatophyta</taxon>
        <taxon>Magnoliopsida</taxon>
        <taxon>Liliopsida</taxon>
        <taxon>Poales</taxon>
        <taxon>Poaceae</taxon>
        <taxon>PACMAD clade</taxon>
        <taxon>Chloridoideae</taxon>
        <taxon>Eragrostideae</taxon>
        <taxon>Eragrostidinae</taxon>
        <taxon>Eragrostis</taxon>
    </lineage>
</organism>
<feature type="compositionally biased region" description="Polar residues" evidence="2">
    <location>
        <begin position="1246"/>
        <end position="1255"/>
    </location>
</feature>
<feature type="region of interest" description="Disordered" evidence="2">
    <location>
        <begin position="459"/>
        <end position="677"/>
    </location>
</feature>
<protein>
    <submittedName>
        <fullName evidence="3">Uncharacterized protein</fullName>
    </submittedName>
</protein>
<feature type="compositionally biased region" description="Polar residues" evidence="2">
    <location>
        <begin position="1736"/>
        <end position="1748"/>
    </location>
</feature>
<feature type="region of interest" description="Disordered" evidence="2">
    <location>
        <begin position="759"/>
        <end position="1029"/>
    </location>
</feature>
<feature type="region of interest" description="Disordered" evidence="2">
    <location>
        <begin position="403"/>
        <end position="436"/>
    </location>
</feature>
<keyword evidence="1" id="KW-0175">Coiled coil</keyword>
<dbReference type="PANTHER" id="PTHR35511:SF2">
    <property type="entry name" value="A-KINASE ANCHOR-LIKE PROTEIN"/>
    <property type="match status" value="1"/>
</dbReference>
<dbReference type="EMBL" id="RWGY01000011">
    <property type="protein sequence ID" value="TVU33523.1"/>
    <property type="molecule type" value="Genomic_DNA"/>
</dbReference>
<evidence type="ECO:0000313" key="3">
    <source>
        <dbReference type="EMBL" id="TVU33523.1"/>
    </source>
</evidence>
<feature type="compositionally biased region" description="Basic and acidic residues" evidence="2">
    <location>
        <begin position="941"/>
        <end position="966"/>
    </location>
</feature>
<feature type="region of interest" description="Disordered" evidence="2">
    <location>
        <begin position="1707"/>
        <end position="1914"/>
    </location>
</feature>
<feature type="compositionally biased region" description="Basic and acidic residues" evidence="2">
    <location>
        <begin position="403"/>
        <end position="427"/>
    </location>
</feature>
<feature type="compositionally biased region" description="Basic and acidic residues" evidence="2">
    <location>
        <begin position="461"/>
        <end position="471"/>
    </location>
</feature>
<feature type="compositionally biased region" description="Polar residues" evidence="2">
    <location>
        <begin position="1446"/>
        <end position="1479"/>
    </location>
</feature>
<feature type="region of interest" description="Disordered" evidence="2">
    <location>
        <begin position="708"/>
        <end position="735"/>
    </location>
</feature>
<feature type="compositionally biased region" description="Polar residues" evidence="2">
    <location>
        <begin position="2244"/>
        <end position="2255"/>
    </location>
</feature>
<feature type="compositionally biased region" description="Polar residues" evidence="2">
    <location>
        <begin position="527"/>
        <end position="553"/>
    </location>
</feature>
<dbReference type="Proteomes" id="UP000324897">
    <property type="component" value="Chromosome 1"/>
</dbReference>
<feature type="region of interest" description="Disordered" evidence="2">
    <location>
        <begin position="2182"/>
        <end position="2420"/>
    </location>
</feature>
<dbReference type="OrthoDB" id="771720at2759"/>
<feature type="compositionally biased region" description="Basic and acidic residues" evidence="2">
    <location>
        <begin position="1791"/>
        <end position="1816"/>
    </location>
</feature>
<dbReference type="PANTHER" id="PTHR35511">
    <property type="entry name" value="A-KINASE ANCHOR-LIKE PROTEIN"/>
    <property type="match status" value="1"/>
</dbReference>
<accession>A0A5J9VBR7</accession>
<feature type="compositionally biased region" description="Basic and acidic residues" evidence="2">
    <location>
        <begin position="516"/>
        <end position="526"/>
    </location>
</feature>
<feature type="compositionally biased region" description="Basic and acidic residues" evidence="2">
    <location>
        <begin position="1304"/>
        <end position="1322"/>
    </location>
</feature>
<keyword evidence="4" id="KW-1185">Reference proteome</keyword>
<feature type="compositionally biased region" description="Basic and acidic residues" evidence="2">
    <location>
        <begin position="88"/>
        <end position="111"/>
    </location>
</feature>
<feature type="compositionally biased region" description="Basic residues" evidence="2">
    <location>
        <begin position="2584"/>
        <end position="2595"/>
    </location>
</feature>
<feature type="compositionally biased region" description="Basic and acidic residues" evidence="2">
    <location>
        <begin position="293"/>
        <end position="302"/>
    </location>
</feature>
<feature type="compositionally biased region" description="Polar residues" evidence="2">
    <location>
        <begin position="310"/>
        <end position="346"/>
    </location>
</feature>